<feature type="non-terminal residue" evidence="1">
    <location>
        <position position="52"/>
    </location>
</feature>
<name>A0AA38GEM9_TAXCH</name>
<gene>
    <name evidence="1" type="ORF">KI387_016595</name>
</gene>
<proteinExistence type="predicted"/>
<reference evidence="1 2" key="1">
    <citation type="journal article" date="2021" name="Nat. Plants">
        <title>The Taxus genome provides insights into paclitaxel biosynthesis.</title>
        <authorList>
            <person name="Xiong X."/>
            <person name="Gou J."/>
            <person name="Liao Q."/>
            <person name="Li Y."/>
            <person name="Zhou Q."/>
            <person name="Bi G."/>
            <person name="Li C."/>
            <person name="Du R."/>
            <person name="Wang X."/>
            <person name="Sun T."/>
            <person name="Guo L."/>
            <person name="Liang H."/>
            <person name="Lu P."/>
            <person name="Wu Y."/>
            <person name="Zhang Z."/>
            <person name="Ro D.K."/>
            <person name="Shang Y."/>
            <person name="Huang S."/>
            <person name="Yan J."/>
        </authorList>
    </citation>
    <scope>NUCLEOTIDE SEQUENCE [LARGE SCALE GENOMIC DNA]</scope>
    <source>
        <strain evidence="1">Ta-2019</strain>
    </source>
</reference>
<organism evidence="1 2">
    <name type="scientific">Taxus chinensis</name>
    <name type="common">Chinese yew</name>
    <name type="synonym">Taxus wallichiana var. chinensis</name>
    <dbReference type="NCBI Taxonomy" id="29808"/>
    <lineage>
        <taxon>Eukaryota</taxon>
        <taxon>Viridiplantae</taxon>
        <taxon>Streptophyta</taxon>
        <taxon>Embryophyta</taxon>
        <taxon>Tracheophyta</taxon>
        <taxon>Spermatophyta</taxon>
        <taxon>Pinopsida</taxon>
        <taxon>Pinidae</taxon>
        <taxon>Conifers II</taxon>
        <taxon>Cupressales</taxon>
        <taxon>Taxaceae</taxon>
        <taxon>Taxus</taxon>
    </lineage>
</organism>
<dbReference type="AlphaFoldDB" id="A0AA38GEM9"/>
<dbReference type="EMBL" id="JAHRHJ020000003">
    <property type="protein sequence ID" value="KAH9321956.1"/>
    <property type="molecule type" value="Genomic_DNA"/>
</dbReference>
<keyword evidence="2" id="KW-1185">Reference proteome</keyword>
<accession>A0AA38GEM9</accession>
<feature type="non-terminal residue" evidence="1">
    <location>
        <position position="1"/>
    </location>
</feature>
<protein>
    <submittedName>
        <fullName evidence="1">Uncharacterized protein</fullName>
    </submittedName>
</protein>
<evidence type="ECO:0000313" key="2">
    <source>
        <dbReference type="Proteomes" id="UP000824469"/>
    </source>
</evidence>
<sequence>FQLSLTQISPKISSFMHLAVMIQFLQFWYNKTKKIQSNQFPSLAKAWRTMKQ</sequence>
<dbReference type="Proteomes" id="UP000824469">
    <property type="component" value="Unassembled WGS sequence"/>
</dbReference>
<comment type="caution">
    <text evidence="1">The sequence shown here is derived from an EMBL/GenBank/DDBJ whole genome shotgun (WGS) entry which is preliminary data.</text>
</comment>
<evidence type="ECO:0000313" key="1">
    <source>
        <dbReference type="EMBL" id="KAH9321956.1"/>
    </source>
</evidence>